<evidence type="ECO:0000256" key="7">
    <source>
        <dbReference type="RuleBase" id="RU363032"/>
    </source>
</evidence>
<dbReference type="RefSeq" id="WP_174880081.1">
    <property type="nucleotide sequence ID" value="NZ_CADEPK010000098.1"/>
</dbReference>
<feature type="transmembrane region" description="Helical" evidence="7">
    <location>
        <begin position="155"/>
        <end position="172"/>
    </location>
</feature>
<comment type="subcellular location">
    <subcellularLocation>
        <location evidence="1 7">Cell membrane</location>
        <topology evidence="1 7">Multi-pass membrane protein</topology>
    </subcellularLocation>
</comment>
<reference evidence="9 10" key="1">
    <citation type="submission" date="2023-07" db="EMBL/GenBank/DDBJ databases">
        <title>Genomic Encyclopedia of Type Strains, Phase IV (KMG-IV): sequencing the most valuable type-strain genomes for metagenomic binning, comparative biology and taxonomic classification.</title>
        <authorList>
            <person name="Goeker M."/>
        </authorList>
    </citation>
    <scope>NUCLEOTIDE SEQUENCE [LARGE SCALE GENOMIC DNA]</scope>
    <source>
        <strain evidence="9 10">DSM 17723</strain>
    </source>
</reference>
<dbReference type="SUPFAM" id="SSF161098">
    <property type="entry name" value="MetI-like"/>
    <property type="match status" value="1"/>
</dbReference>
<dbReference type="Gene3D" id="1.10.3720.10">
    <property type="entry name" value="MetI-like"/>
    <property type="match status" value="1"/>
</dbReference>
<evidence type="ECO:0000259" key="8">
    <source>
        <dbReference type="PROSITE" id="PS50928"/>
    </source>
</evidence>
<keyword evidence="2 7" id="KW-0813">Transport</keyword>
<evidence type="ECO:0000313" key="9">
    <source>
        <dbReference type="EMBL" id="MDQ0226121.1"/>
    </source>
</evidence>
<accession>A0ABT9Z1J6</accession>
<dbReference type="InterPro" id="IPR000515">
    <property type="entry name" value="MetI-like"/>
</dbReference>
<dbReference type="PANTHER" id="PTHR43744">
    <property type="entry name" value="ABC TRANSPORTER PERMEASE PROTEIN MG189-RELATED-RELATED"/>
    <property type="match status" value="1"/>
</dbReference>
<comment type="similarity">
    <text evidence="7">Belongs to the binding-protein-dependent transport system permease family.</text>
</comment>
<dbReference type="PROSITE" id="PS50928">
    <property type="entry name" value="ABC_TM1"/>
    <property type="match status" value="1"/>
</dbReference>
<organism evidence="9 10">
    <name type="scientific">Metabacillus niabensis</name>
    <dbReference type="NCBI Taxonomy" id="324854"/>
    <lineage>
        <taxon>Bacteria</taxon>
        <taxon>Bacillati</taxon>
        <taxon>Bacillota</taxon>
        <taxon>Bacilli</taxon>
        <taxon>Bacillales</taxon>
        <taxon>Bacillaceae</taxon>
        <taxon>Metabacillus</taxon>
    </lineage>
</organism>
<comment type="caution">
    <text evidence="9">The sequence shown here is derived from an EMBL/GenBank/DDBJ whole genome shotgun (WGS) entry which is preliminary data.</text>
</comment>
<keyword evidence="4 7" id="KW-0812">Transmembrane</keyword>
<feature type="transmembrane region" description="Helical" evidence="7">
    <location>
        <begin position="257"/>
        <end position="277"/>
    </location>
</feature>
<proteinExistence type="inferred from homology"/>
<sequence>MSRNLTLESSVSESAIMNKRKIKLSHVLIHVFLICLAIICIIPFYIMLIYGTHTNADIASKFIFLPGNALIENYHSMNENVNIWRGFLNSLIISCCSTALTLYFGALNAYGFAKYKFKGKKFLFIFVLATMMVPQQLGLVGTFRIMYLLNLIDTYAALILPAAANAFAVFFVKQFIDGTIPDEVIESARVDGAGEFKTFNRIILPMLMPALAALGIFSFIGSWNNFMGPLVLLFTNEKYPLPLLVQLLQGYYGTNYGVQYLGVALSVLPIIIVFAIFSKRIIGSVAIGAVKG</sequence>
<dbReference type="Proteomes" id="UP001232245">
    <property type="component" value="Unassembled WGS sequence"/>
</dbReference>
<gene>
    <name evidence="9" type="ORF">J2S02_002466</name>
</gene>
<dbReference type="PANTHER" id="PTHR43744:SF2">
    <property type="entry name" value="ARABINOOLIGOSACCHARIDES TRANSPORT SYSTEM PERMEASE PROTEIN ARAQ"/>
    <property type="match status" value="1"/>
</dbReference>
<evidence type="ECO:0000256" key="4">
    <source>
        <dbReference type="ARBA" id="ARBA00022692"/>
    </source>
</evidence>
<feature type="domain" description="ABC transmembrane type-1" evidence="8">
    <location>
        <begin position="87"/>
        <end position="277"/>
    </location>
</feature>
<dbReference type="InterPro" id="IPR035906">
    <property type="entry name" value="MetI-like_sf"/>
</dbReference>
<evidence type="ECO:0000256" key="5">
    <source>
        <dbReference type="ARBA" id="ARBA00022989"/>
    </source>
</evidence>
<protein>
    <submittedName>
        <fullName evidence="9">Multiple sugar transport system permease protein</fullName>
    </submittedName>
</protein>
<dbReference type="Pfam" id="PF00528">
    <property type="entry name" value="BPD_transp_1"/>
    <property type="match status" value="1"/>
</dbReference>
<dbReference type="CDD" id="cd06261">
    <property type="entry name" value="TM_PBP2"/>
    <property type="match status" value="1"/>
</dbReference>
<evidence type="ECO:0000313" key="10">
    <source>
        <dbReference type="Proteomes" id="UP001232245"/>
    </source>
</evidence>
<keyword evidence="3" id="KW-1003">Cell membrane</keyword>
<evidence type="ECO:0000256" key="6">
    <source>
        <dbReference type="ARBA" id="ARBA00023136"/>
    </source>
</evidence>
<keyword evidence="10" id="KW-1185">Reference proteome</keyword>
<keyword evidence="6 7" id="KW-0472">Membrane</keyword>
<evidence type="ECO:0000256" key="3">
    <source>
        <dbReference type="ARBA" id="ARBA00022475"/>
    </source>
</evidence>
<dbReference type="EMBL" id="JAUSTZ010000004">
    <property type="protein sequence ID" value="MDQ0226121.1"/>
    <property type="molecule type" value="Genomic_DNA"/>
</dbReference>
<evidence type="ECO:0000256" key="1">
    <source>
        <dbReference type="ARBA" id="ARBA00004651"/>
    </source>
</evidence>
<feature type="transmembrane region" description="Helical" evidence="7">
    <location>
        <begin position="122"/>
        <end position="149"/>
    </location>
</feature>
<keyword evidence="5 7" id="KW-1133">Transmembrane helix</keyword>
<name>A0ABT9Z1J6_9BACI</name>
<feature type="transmembrane region" description="Helical" evidence="7">
    <location>
        <begin position="27"/>
        <end position="50"/>
    </location>
</feature>
<feature type="transmembrane region" description="Helical" evidence="7">
    <location>
        <begin position="87"/>
        <end position="110"/>
    </location>
</feature>
<evidence type="ECO:0000256" key="2">
    <source>
        <dbReference type="ARBA" id="ARBA00022448"/>
    </source>
</evidence>
<feature type="transmembrane region" description="Helical" evidence="7">
    <location>
        <begin position="202"/>
        <end position="223"/>
    </location>
</feature>
<keyword evidence="9" id="KW-0762">Sugar transport</keyword>